<evidence type="ECO:0000256" key="3">
    <source>
        <dbReference type="ARBA" id="ARBA00022629"/>
    </source>
</evidence>
<dbReference type="Gene3D" id="1.10.10.10">
    <property type="entry name" value="Winged helix-like DNA-binding domain superfamily/Winged helix DNA-binding domain"/>
    <property type="match status" value="1"/>
</dbReference>
<dbReference type="Gene3D" id="3.30.420.40">
    <property type="match status" value="2"/>
</dbReference>
<dbReference type="InterPro" id="IPR000600">
    <property type="entry name" value="ROK"/>
</dbReference>
<comment type="function">
    <text evidence="1">Transcriptional repressor of xylose-utilizing enzymes.</text>
</comment>
<evidence type="ECO:0000313" key="4">
    <source>
        <dbReference type="EMBL" id="MFC5470765.1"/>
    </source>
</evidence>
<dbReference type="Proteomes" id="UP001596105">
    <property type="component" value="Unassembled WGS sequence"/>
</dbReference>
<dbReference type="CDD" id="cd24076">
    <property type="entry name" value="ASKHA_ATPase_ROK_BsXylR-like"/>
    <property type="match status" value="1"/>
</dbReference>
<evidence type="ECO:0000256" key="1">
    <source>
        <dbReference type="ARBA" id="ARBA00002486"/>
    </source>
</evidence>
<name>A0ABW0LY62_9BACL</name>
<dbReference type="InterPro" id="IPR043129">
    <property type="entry name" value="ATPase_NBD"/>
</dbReference>
<sequence length="390" mass="41235">MTTPTGDQALIKRINTAIVLEAILRGAPLSRALISEQTGLNKATVSSLVQDLIDGSLVKEIGTGESSGGRKPVLLDFVSSSGYAIGVDLGVNYIRGVLTDLRGNVVEERTSAIRLSPSESGVTEAFEHLSDCISTLIDVAPASAYGIVGIGVGVPGLVDDNGVILFAPNLKWRDVPLRRLLTERFSLPVAIDNEANMGALGEQKYGAGRSIDNLVYVSAGIGIGTGLVLHKTLYKGASGFSGEMGHLSVEAHGKSCSCGNRGCWERYASEQALLEQAAPLGFDELENLLAAASEGRQDVLELFAGIGEYLGIGIANIVNVFNPDAVIIGNRMSQARPWLENALRQTVVQRALGFHLRKVQLLFAELGERSAMMGAAEVAIAGFFARVKAT</sequence>
<dbReference type="SUPFAM" id="SSF46785">
    <property type="entry name" value="Winged helix' DNA-binding domain"/>
    <property type="match status" value="1"/>
</dbReference>
<protein>
    <submittedName>
        <fullName evidence="4">ROK family protein</fullName>
    </submittedName>
</protein>
<keyword evidence="3" id="KW-0119">Carbohydrate metabolism</keyword>
<comment type="caution">
    <text evidence="4">The sequence shown here is derived from an EMBL/GenBank/DDBJ whole genome shotgun (WGS) entry which is preliminary data.</text>
</comment>
<comment type="similarity">
    <text evidence="2">Belongs to the ROK (NagC/XylR) family.</text>
</comment>
<keyword evidence="3" id="KW-0859">Xylose metabolism</keyword>
<keyword evidence="5" id="KW-1185">Reference proteome</keyword>
<dbReference type="PANTHER" id="PTHR18964">
    <property type="entry name" value="ROK (REPRESSOR, ORF, KINASE) FAMILY"/>
    <property type="match status" value="1"/>
</dbReference>
<gene>
    <name evidence="4" type="ORF">ACFPPD_18925</name>
</gene>
<proteinExistence type="inferred from homology"/>
<dbReference type="Pfam" id="PF00480">
    <property type="entry name" value="ROK"/>
    <property type="match status" value="1"/>
</dbReference>
<dbReference type="EMBL" id="JBHSMH010000077">
    <property type="protein sequence ID" value="MFC5470765.1"/>
    <property type="molecule type" value="Genomic_DNA"/>
</dbReference>
<evidence type="ECO:0000256" key="2">
    <source>
        <dbReference type="ARBA" id="ARBA00006479"/>
    </source>
</evidence>
<dbReference type="RefSeq" id="WP_209747799.1">
    <property type="nucleotide sequence ID" value="NZ_JBHSMH010000077.1"/>
</dbReference>
<accession>A0ABW0LY62</accession>
<organism evidence="4 5">
    <name type="scientific">Cohnella suwonensis</name>
    <dbReference type="NCBI Taxonomy" id="696072"/>
    <lineage>
        <taxon>Bacteria</taxon>
        <taxon>Bacillati</taxon>
        <taxon>Bacillota</taxon>
        <taxon>Bacilli</taxon>
        <taxon>Bacillales</taxon>
        <taxon>Paenibacillaceae</taxon>
        <taxon>Cohnella</taxon>
    </lineage>
</organism>
<dbReference type="InterPro" id="IPR036388">
    <property type="entry name" value="WH-like_DNA-bd_sf"/>
</dbReference>
<dbReference type="InterPro" id="IPR036390">
    <property type="entry name" value="WH_DNA-bd_sf"/>
</dbReference>
<evidence type="ECO:0000313" key="5">
    <source>
        <dbReference type="Proteomes" id="UP001596105"/>
    </source>
</evidence>
<dbReference type="SUPFAM" id="SSF53067">
    <property type="entry name" value="Actin-like ATPase domain"/>
    <property type="match status" value="1"/>
</dbReference>
<reference evidence="5" key="1">
    <citation type="journal article" date="2019" name="Int. J. Syst. Evol. Microbiol.">
        <title>The Global Catalogue of Microorganisms (GCM) 10K type strain sequencing project: providing services to taxonomists for standard genome sequencing and annotation.</title>
        <authorList>
            <consortium name="The Broad Institute Genomics Platform"/>
            <consortium name="The Broad Institute Genome Sequencing Center for Infectious Disease"/>
            <person name="Wu L."/>
            <person name="Ma J."/>
        </authorList>
    </citation>
    <scope>NUCLEOTIDE SEQUENCE [LARGE SCALE GENOMIC DNA]</scope>
    <source>
        <strain evidence="5">CCUG 57113</strain>
    </source>
</reference>
<dbReference type="PANTHER" id="PTHR18964:SF149">
    <property type="entry name" value="BIFUNCTIONAL UDP-N-ACETYLGLUCOSAMINE 2-EPIMERASE_N-ACETYLMANNOSAMINE KINASE"/>
    <property type="match status" value="1"/>
</dbReference>